<dbReference type="NCBIfam" id="TIGR01472">
    <property type="entry name" value="gmd"/>
    <property type="match status" value="1"/>
</dbReference>
<evidence type="ECO:0000256" key="6">
    <source>
        <dbReference type="ARBA" id="ARBA00059383"/>
    </source>
</evidence>
<dbReference type="Proteomes" id="UP000595663">
    <property type="component" value="Chromosome"/>
</dbReference>
<dbReference type="FunFam" id="3.40.50.720:FF:000924">
    <property type="entry name" value="GDP-mannose 4,6 dehydratase"/>
    <property type="match status" value="1"/>
</dbReference>
<gene>
    <name evidence="7 9" type="primary">gmd</name>
    <name evidence="9" type="ORF">AMJAP_0616</name>
</gene>
<evidence type="ECO:0000256" key="7">
    <source>
        <dbReference type="HAMAP-Rule" id="MF_00955"/>
    </source>
</evidence>
<feature type="domain" description="NAD(P)-binding" evidence="8">
    <location>
        <begin position="15"/>
        <end position="355"/>
    </location>
</feature>
<organism evidence="9 10">
    <name type="scientific">Amphritea japonica ATCC BAA-1530</name>
    <dbReference type="NCBI Taxonomy" id="1278309"/>
    <lineage>
        <taxon>Bacteria</taxon>
        <taxon>Pseudomonadati</taxon>
        <taxon>Pseudomonadota</taxon>
        <taxon>Gammaproteobacteria</taxon>
        <taxon>Oceanospirillales</taxon>
        <taxon>Oceanospirillaceae</taxon>
        <taxon>Amphritea</taxon>
    </lineage>
</organism>
<comment type="function">
    <text evidence="6 7">Catalyzes the conversion of GDP-D-mannose to GDP-4-dehydro-6-deoxy-D-mannose.</text>
</comment>
<keyword evidence="7" id="KW-0521">NADP</keyword>
<dbReference type="InterPro" id="IPR016040">
    <property type="entry name" value="NAD(P)-bd_dom"/>
</dbReference>
<comment type="similarity">
    <text evidence="3 7">Belongs to the NAD(P)-dependent epimerase/dehydratase family. GDP-mannose 4,6-dehydratase subfamily.</text>
</comment>
<dbReference type="InterPro" id="IPR006368">
    <property type="entry name" value="GDP_Man_deHydtase"/>
</dbReference>
<dbReference type="InterPro" id="IPR036291">
    <property type="entry name" value="NAD(P)-bd_dom_sf"/>
</dbReference>
<protein>
    <recommendedName>
        <fullName evidence="4 7">GDP-mannose 4,6-dehydratase</fullName>
        <ecNumber evidence="4 7">4.2.1.47</ecNumber>
    </recommendedName>
    <alternativeName>
        <fullName evidence="7">GDP-D-mannose dehydratase</fullName>
    </alternativeName>
</protein>
<proteinExistence type="inferred from homology"/>
<dbReference type="PANTHER" id="PTHR43715:SF1">
    <property type="entry name" value="GDP-MANNOSE 4,6 DEHYDRATASE"/>
    <property type="match status" value="1"/>
</dbReference>
<dbReference type="Gene3D" id="3.40.50.720">
    <property type="entry name" value="NAD(P)-binding Rossmann-like Domain"/>
    <property type="match status" value="1"/>
</dbReference>
<evidence type="ECO:0000313" key="9">
    <source>
        <dbReference type="EMBL" id="BBB25215.1"/>
    </source>
</evidence>
<evidence type="ECO:0000256" key="2">
    <source>
        <dbReference type="ARBA" id="ARBA00001937"/>
    </source>
</evidence>
<dbReference type="AlphaFoldDB" id="A0A7R6SRW9"/>
<comment type="catalytic activity">
    <reaction evidence="1 7">
        <text>GDP-alpha-D-mannose = GDP-4-dehydro-alpha-D-rhamnose + H2O</text>
        <dbReference type="Rhea" id="RHEA:23820"/>
        <dbReference type="ChEBI" id="CHEBI:15377"/>
        <dbReference type="ChEBI" id="CHEBI:57527"/>
        <dbReference type="ChEBI" id="CHEBI:57964"/>
        <dbReference type="EC" id="4.2.1.47"/>
    </reaction>
</comment>
<dbReference type="GO" id="GO:0008446">
    <property type="term" value="F:GDP-mannose 4,6-dehydratase activity"/>
    <property type="evidence" value="ECO:0007669"/>
    <property type="project" value="UniProtKB-UniRule"/>
</dbReference>
<name>A0A7R6SRW9_9GAMM</name>
<accession>A0A7R6SRW9</accession>
<dbReference type="Pfam" id="PF16363">
    <property type="entry name" value="GDP_Man_Dehyd"/>
    <property type="match status" value="1"/>
</dbReference>
<evidence type="ECO:0000256" key="4">
    <source>
        <dbReference type="ARBA" id="ARBA00011989"/>
    </source>
</evidence>
<dbReference type="GO" id="GO:0070401">
    <property type="term" value="F:NADP+ binding"/>
    <property type="evidence" value="ECO:0007669"/>
    <property type="project" value="UniProtKB-UniRule"/>
</dbReference>
<evidence type="ECO:0000256" key="5">
    <source>
        <dbReference type="ARBA" id="ARBA00023239"/>
    </source>
</evidence>
<dbReference type="Gene3D" id="3.90.25.10">
    <property type="entry name" value="UDP-galactose 4-epimerase, domain 1"/>
    <property type="match status" value="1"/>
</dbReference>
<dbReference type="HAMAP" id="MF_00955">
    <property type="entry name" value="GDP_Man_dehydratase"/>
    <property type="match status" value="1"/>
</dbReference>
<evidence type="ECO:0000259" key="8">
    <source>
        <dbReference type="Pfam" id="PF16363"/>
    </source>
</evidence>
<dbReference type="KEGG" id="ajp:AMJAP_0616"/>
<dbReference type="SUPFAM" id="SSF51735">
    <property type="entry name" value="NAD(P)-binding Rossmann-fold domains"/>
    <property type="match status" value="1"/>
</dbReference>
<dbReference type="EMBL" id="AP014545">
    <property type="protein sequence ID" value="BBB25215.1"/>
    <property type="molecule type" value="Genomic_DNA"/>
</dbReference>
<evidence type="ECO:0000313" key="10">
    <source>
        <dbReference type="Proteomes" id="UP000595663"/>
    </source>
</evidence>
<dbReference type="GO" id="GO:0042351">
    <property type="term" value="P:'de novo' GDP-L-fucose biosynthetic process"/>
    <property type="evidence" value="ECO:0007669"/>
    <property type="project" value="TreeGrafter"/>
</dbReference>
<keyword evidence="10" id="KW-1185">Reference proteome</keyword>
<dbReference type="PANTHER" id="PTHR43715">
    <property type="entry name" value="GDP-MANNOSE 4,6-DEHYDRATASE"/>
    <property type="match status" value="1"/>
</dbReference>
<sequence length="381" mass="42948">MVLIGSHMLKNKVALITGITGQDGSYLAELLLEKGYEVHGIKRRASSLNTERVDHIYQDNHEKNQKFFLHYGDLTDSSNLTRIIKDVQPDEVYNLGAQSHVAVSFECPEYTADVDAMGTLRLLEAIRFLGLEKKTKFYQASTSELYGEVQEIPQKETTPFHPRSPYAVAKMYAYWIVVNYRESYGMYACNGILFNHESPRRGETFVTRKITRGIANISQGLEKCLYLGNMDALRDWGHAKDYVRMQWMMLQQETADDYVIATGKQISVREFVKLSANEAGIELEFTGEGLNEVATVKAITGENAPALKVGDVIVKVDPRYFRPAEVETLLGDPSKAKEKLGWVPQISVEEMCSEMVASDLDKAKQHAILKNHGYNTSITVE</sequence>
<evidence type="ECO:0000256" key="1">
    <source>
        <dbReference type="ARBA" id="ARBA00000188"/>
    </source>
</evidence>
<keyword evidence="5 7" id="KW-0456">Lyase</keyword>
<reference evidence="9 10" key="1">
    <citation type="journal article" date="2008" name="Int. J. Syst. Evol. Microbiol.">
        <title>Amphritea japonica sp. nov. and Amphritea balenae sp. nov., isolated from the sediment adjacent to sperm whale carcasses off Kagoshima, Japan.</title>
        <authorList>
            <person name="Miyazaki M."/>
            <person name="Nogi Y."/>
            <person name="Fujiwara Y."/>
            <person name="Kawato M."/>
            <person name="Nagahama T."/>
            <person name="Kubokawa K."/>
            <person name="Horikoshi K."/>
        </authorList>
    </citation>
    <scope>NUCLEOTIDE SEQUENCE [LARGE SCALE GENOMIC DNA]</scope>
    <source>
        <strain evidence="9 10">ATCC BAA-1530</strain>
    </source>
</reference>
<comment type="caution">
    <text evidence="7">Lacks conserved residue(s) required for the propagation of feature annotation.</text>
</comment>
<dbReference type="CDD" id="cd05260">
    <property type="entry name" value="GDP_MD_SDR_e"/>
    <property type="match status" value="1"/>
</dbReference>
<comment type="cofactor">
    <cofactor evidence="2 7">
        <name>NADP(+)</name>
        <dbReference type="ChEBI" id="CHEBI:58349"/>
    </cofactor>
</comment>
<dbReference type="EC" id="4.2.1.47" evidence="4 7"/>
<evidence type="ECO:0000256" key="3">
    <source>
        <dbReference type="ARBA" id="ARBA00009263"/>
    </source>
</evidence>